<dbReference type="PROSITE" id="PS01124">
    <property type="entry name" value="HTH_ARAC_FAMILY_2"/>
    <property type="match status" value="1"/>
</dbReference>
<dbReference type="SMART" id="SM00342">
    <property type="entry name" value="HTH_ARAC"/>
    <property type="match status" value="1"/>
</dbReference>
<reference evidence="6" key="1">
    <citation type="submission" date="2018-09" db="EMBL/GenBank/DDBJ databases">
        <authorList>
            <person name="Zhu H."/>
        </authorList>
    </citation>
    <scope>NUCLEOTIDE SEQUENCE [LARGE SCALE GENOMIC DNA]</scope>
    <source>
        <strain evidence="6">K1W22B-1</strain>
    </source>
</reference>
<dbReference type="PANTHER" id="PTHR46796">
    <property type="entry name" value="HTH-TYPE TRANSCRIPTIONAL ACTIVATOR RHAS-RELATED"/>
    <property type="match status" value="1"/>
</dbReference>
<dbReference type="SUPFAM" id="SSF46689">
    <property type="entry name" value="Homeodomain-like"/>
    <property type="match status" value="1"/>
</dbReference>
<dbReference type="EMBL" id="QYRP01000002">
    <property type="protein sequence ID" value="RJS47917.1"/>
    <property type="molecule type" value="Genomic_DNA"/>
</dbReference>
<protein>
    <submittedName>
        <fullName evidence="5">AraC family transcriptional regulator</fullName>
    </submittedName>
</protein>
<name>A0A3A5HJH9_9ACTN</name>
<dbReference type="GO" id="GO:0003700">
    <property type="term" value="F:DNA-binding transcription factor activity"/>
    <property type="evidence" value="ECO:0007669"/>
    <property type="project" value="InterPro"/>
</dbReference>
<dbReference type="GO" id="GO:0043565">
    <property type="term" value="F:sequence-specific DNA binding"/>
    <property type="evidence" value="ECO:0007669"/>
    <property type="project" value="InterPro"/>
</dbReference>
<keyword evidence="3" id="KW-0804">Transcription</keyword>
<dbReference type="PANTHER" id="PTHR46796:SF6">
    <property type="entry name" value="ARAC SUBFAMILY"/>
    <property type="match status" value="1"/>
</dbReference>
<feature type="domain" description="HTH araC/xylS-type" evidence="4">
    <location>
        <begin position="218"/>
        <end position="316"/>
    </location>
</feature>
<evidence type="ECO:0000313" key="6">
    <source>
        <dbReference type="Proteomes" id="UP000276542"/>
    </source>
</evidence>
<dbReference type="RefSeq" id="WP_120061872.1">
    <property type="nucleotide sequence ID" value="NZ_QYRP01000002.1"/>
</dbReference>
<dbReference type="AlphaFoldDB" id="A0A3A5HJH9"/>
<evidence type="ECO:0000256" key="3">
    <source>
        <dbReference type="ARBA" id="ARBA00023163"/>
    </source>
</evidence>
<evidence type="ECO:0000313" key="5">
    <source>
        <dbReference type="EMBL" id="RJS47917.1"/>
    </source>
</evidence>
<organism evidence="5 6">
    <name type="scientific">Nocardioides cavernaquae</name>
    <dbReference type="NCBI Taxonomy" id="2321396"/>
    <lineage>
        <taxon>Bacteria</taxon>
        <taxon>Bacillati</taxon>
        <taxon>Actinomycetota</taxon>
        <taxon>Actinomycetes</taxon>
        <taxon>Propionibacteriales</taxon>
        <taxon>Nocardioidaceae</taxon>
        <taxon>Nocardioides</taxon>
    </lineage>
</organism>
<keyword evidence="1" id="KW-0805">Transcription regulation</keyword>
<sequence>MTQVRSAPPSVAKQGTSFDELDARWRDAVHDRLAPMDLRSTGAIPGVGSLEARDLGDLLITDWQCPEAEGVRSTSAARNDADALVLFTVTTGRQIIQTPEKTVVLRPGVLLVMSTRATGNFVIPEAATKRTLRVPLTALAPYDTGVGIPDFLLLDTRENRLAQLTQDFMSGVDAQLDRLTPTEVEGARGALLTLIAGMIRSGHAPDVNETDFLPFLRKQMERWIADHVTEGVIRVGDLAAAYNVAARTVHRAFAATGDTMGSVVRAHRLAAARNDLVHTAASVAAIAHRWGFCDASHLGREFRREFAMSPGDYRAAHGIA</sequence>
<keyword evidence="2" id="KW-0238">DNA-binding</keyword>
<dbReference type="InterPro" id="IPR018062">
    <property type="entry name" value="HTH_AraC-typ_CS"/>
</dbReference>
<dbReference type="InterPro" id="IPR035418">
    <property type="entry name" value="AraC-bd_2"/>
</dbReference>
<dbReference type="InterPro" id="IPR050204">
    <property type="entry name" value="AraC_XylS_family_regulators"/>
</dbReference>
<dbReference type="Proteomes" id="UP000276542">
    <property type="component" value="Unassembled WGS sequence"/>
</dbReference>
<keyword evidence="6" id="KW-1185">Reference proteome</keyword>
<proteinExistence type="predicted"/>
<evidence type="ECO:0000256" key="2">
    <source>
        <dbReference type="ARBA" id="ARBA00023125"/>
    </source>
</evidence>
<dbReference type="InterPro" id="IPR009057">
    <property type="entry name" value="Homeodomain-like_sf"/>
</dbReference>
<evidence type="ECO:0000259" key="4">
    <source>
        <dbReference type="PROSITE" id="PS01124"/>
    </source>
</evidence>
<dbReference type="Pfam" id="PF12833">
    <property type="entry name" value="HTH_18"/>
    <property type="match status" value="1"/>
</dbReference>
<dbReference type="Gene3D" id="1.10.10.60">
    <property type="entry name" value="Homeodomain-like"/>
    <property type="match status" value="1"/>
</dbReference>
<dbReference type="Pfam" id="PF14525">
    <property type="entry name" value="AraC_binding_2"/>
    <property type="match status" value="1"/>
</dbReference>
<dbReference type="PROSITE" id="PS00041">
    <property type="entry name" value="HTH_ARAC_FAMILY_1"/>
    <property type="match status" value="1"/>
</dbReference>
<gene>
    <name evidence="5" type="ORF">D4739_11520</name>
</gene>
<dbReference type="OrthoDB" id="9799345at2"/>
<evidence type="ECO:0000256" key="1">
    <source>
        <dbReference type="ARBA" id="ARBA00023015"/>
    </source>
</evidence>
<dbReference type="InterPro" id="IPR018060">
    <property type="entry name" value="HTH_AraC"/>
</dbReference>
<accession>A0A3A5HJH9</accession>
<comment type="caution">
    <text evidence="5">The sequence shown here is derived from an EMBL/GenBank/DDBJ whole genome shotgun (WGS) entry which is preliminary data.</text>
</comment>